<dbReference type="NCBIfam" id="TIGR00296">
    <property type="entry name" value="TIGR00296 family protein"/>
    <property type="match status" value="1"/>
</dbReference>
<dbReference type="PANTHER" id="PTHR13016">
    <property type="entry name" value="AMMECR1 HOMOLOG"/>
    <property type="match status" value="1"/>
</dbReference>
<dbReference type="EMBL" id="JANIBK010000015">
    <property type="protein sequence ID" value="MCQ8127763.1"/>
    <property type="molecule type" value="Genomic_DNA"/>
</dbReference>
<dbReference type="RefSeq" id="WP_256614133.1">
    <property type="nucleotide sequence ID" value="NZ_JANIBK010000015.1"/>
</dbReference>
<dbReference type="InterPro" id="IPR023473">
    <property type="entry name" value="AMMECR1"/>
</dbReference>
<accession>A0ABT1U1R2</accession>
<comment type="caution">
    <text evidence="2">The sequence shown here is derived from an EMBL/GenBank/DDBJ whole genome shotgun (WGS) entry which is preliminary data.</text>
</comment>
<proteinExistence type="predicted"/>
<feature type="domain" description="AMMECR1" evidence="1">
    <location>
        <begin position="6"/>
        <end position="185"/>
    </location>
</feature>
<dbReference type="InterPro" id="IPR036071">
    <property type="entry name" value="AMMECR1_dom_sf"/>
</dbReference>
<evidence type="ECO:0000313" key="2">
    <source>
        <dbReference type="EMBL" id="MCQ8127763.1"/>
    </source>
</evidence>
<dbReference type="Gene3D" id="3.30.1490.150">
    <property type="entry name" value="Hypothetical protein ph0010, domain 2"/>
    <property type="match status" value="1"/>
</dbReference>
<dbReference type="InterPro" id="IPR027623">
    <property type="entry name" value="AmmeMemoSam_A"/>
</dbReference>
<dbReference type="InterPro" id="IPR002733">
    <property type="entry name" value="AMMECR1_domain"/>
</dbReference>
<dbReference type="PROSITE" id="PS51112">
    <property type="entry name" value="AMMECR1"/>
    <property type="match status" value="1"/>
</dbReference>
<keyword evidence="3" id="KW-1185">Reference proteome</keyword>
<dbReference type="Gene3D" id="3.30.700.20">
    <property type="entry name" value="Hypothetical protein ph0010, domain 1"/>
    <property type="match status" value="1"/>
</dbReference>
<dbReference type="PANTHER" id="PTHR13016:SF0">
    <property type="entry name" value="AMME SYNDROME CANDIDATE GENE 1 PROTEIN"/>
    <property type="match status" value="1"/>
</dbReference>
<gene>
    <name evidence="2" type="primary">amrA</name>
    <name evidence="2" type="ORF">NP596_04745</name>
</gene>
<organism evidence="2 3">
    <name type="scientific">Methylomonas rivi</name>
    <dbReference type="NCBI Taxonomy" id="2952226"/>
    <lineage>
        <taxon>Bacteria</taxon>
        <taxon>Pseudomonadati</taxon>
        <taxon>Pseudomonadota</taxon>
        <taxon>Gammaproteobacteria</taxon>
        <taxon>Methylococcales</taxon>
        <taxon>Methylococcaceae</taxon>
        <taxon>Methylomonas</taxon>
    </lineage>
</organism>
<dbReference type="SUPFAM" id="SSF143447">
    <property type="entry name" value="AMMECR1-like"/>
    <property type="match status" value="1"/>
</dbReference>
<reference evidence="2 3" key="1">
    <citation type="submission" date="2022-07" db="EMBL/GenBank/DDBJ databases">
        <title>Methylomonas rivi sp. nov., Methylomonas rosea sp. nov., Methylomonas aureus sp. nov. and Methylomonas subterranea sp. nov., four novel methanotrophs isolated from a freshwater creek and the deep terrestrial subsurface.</title>
        <authorList>
            <person name="Abin C."/>
            <person name="Sankaranarayanan K."/>
            <person name="Garner C."/>
            <person name="Sindelar R."/>
            <person name="Kotary K."/>
            <person name="Garner R."/>
            <person name="Barclay S."/>
            <person name="Lawson P."/>
            <person name="Krumholz L."/>
        </authorList>
    </citation>
    <scope>NUCLEOTIDE SEQUENCE [LARGE SCALE GENOMIC DNA]</scope>
    <source>
        <strain evidence="2 3">WSC-6</strain>
    </source>
</reference>
<dbReference type="InterPro" id="IPR027485">
    <property type="entry name" value="AMMECR1_N"/>
</dbReference>
<evidence type="ECO:0000259" key="1">
    <source>
        <dbReference type="PROSITE" id="PS51112"/>
    </source>
</evidence>
<sequence length="185" mass="20780">MSLNDDQKRELLKLARASIQAGLTTGHPLRVDLQQCDPALTAKRASFVTLERGGQLRGCIGMLEAVRPLVQDIAENAFAAAFRDPRFPPLSAAEYTDLDVHVSVLSPAESVRFVSEQDLIAQLQPGVDGLILQEGYRRGTFLPSVWEQLPDPRQFLRHLKQKAGLPADYWSETLKIFRYRTEMFS</sequence>
<protein>
    <submittedName>
        <fullName evidence="2">AmmeMemoRadiSam system protein A</fullName>
    </submittedName>
</protein>
<dbReference type="NCBIfam" id="TIGR04335">
    <property type="entry name" value="AmmeMemoSam_A"/>
    <property type="match status" value="1"/>
</dbReference>
<evidence type="ECO:0000313" key="3">
    <source>
        <dbReference type="Proteomes" id="UP001524586"/>
    </source>
</evidence>
<dbReference type="Proteomes" id="UP001524586">
    <property type="component" value="Unassembled WGS sequence"/>
</dbReference>
<name>A0ABT1U1R2_9GAMM</name>
<dbReference type="Pfam" id="PF01871">
    <property type="entry name" value="AMMECR1"/>
    <property type="match status" value="1"/>
</dbReference>